<dbReference type="PANTHER" id="PTHR21137:SF35">
    <property type="entry name" value="ODORANT RECEPTOR 19A-RELATED"/>
    <property type="match status" value="1"/>
</dbReference>
<keyword evidence="7 10" id="KW-0472">Membrane</keyword>
<comment type="caution">
    <text evidence="11">The sequence shown here is derived from an EMBL/GenBank/DDBJ whole genome shotgun (WGS) entry which is preliminary data.</text>
</comment>
<evidence type="ECO:0000256" key="9">
    <source>
        <dbReference type="ARBA" id="ARBA00023224"/>
    </source>
</evidence>
<evidence type="ECO:0000256" key="5">
    <source>
        <dbReference type="ARBA" id="ARBA00022725"/>
    </source>
</evidence>
<dbReference type="GO" id="GO:0005549">
    <property type="term" value="F:odorant binding"/>
    <property type="evidence" value="ECO:0007669"/>
    <property type="project" value="InterPro"/>
</dbReference>
<reference evidence="11 12" key="1">
    <citation type="submission" date="2017-03" db="EMBL/GenBank/DDBJ databases">
        <title>Genome of the blue death feigning beetle - Asbolus verrucosus.</title>
        <authorList>
            <person name="Rider S.D."/>
        </authorList>
    </citation>
    <scope>NUCLEOTIDE SEQUENCE [LARGE SCALE GENOMIC DNA]</scope>
    <source>
        <strain evidence="11">Butters</strain>
        <tissue evidence="11">Head and leg muscle</tissue>
    </source>
</reference>
<protein>
    <submittedName>
        <fullName evidence="11">7tm 6 domain containing protein</fullName>
    </submittedName>
</protein>
<gene>
    <name evidence="11" type="ORF">BDFB_014263</name>
</gene>
<evidence type="ECO:0000313" key="12">
    <source>
        <dbReference type="Proteomes" id="UP000292052"/>
    </source>
</evidence>
<dbReference type="EMBL" id="QDEB01089214">
    <property type="protein sequence ID" value="RZC33392.1"/>
    <property type="molecule type" value="Genomic_DNA"/>
</dbReference>
<dbReference type="Proteomes" id="UP000292052">
    <property type="component" value="Unassembled WGS sequence"/>
</dbReference>
<proteinExistence type="predicted"/>
<feature type="transmembrane region" description="Helical" evidence="10">
    <location>
        <begin position="82"/>
        <end position="102"/>
    </location>
</feature>
<evidence type="ECO:0000256" key="3">
    <source>
        <dbReference type="ARBA" id="ARBA00022606"/>
    </source>
</evidence>
<evidence type="ECO:0000256" key="7">
    <source>
        <dbReference type="ARBA" id="ARBA00023136"/>
    </source>
</evidence>
<accession>A0A482VKK8</accession>
<evidence type="ECO:0000313" key="11">
    <source>
        <dbReference type="EMBL" id="RZC33392.1"/>
    </source>
</evidence>
<dbReference type="PANTHER" id="PTHR21137">
    <property type="entry name" value="ODORANT RECEPTOR"/>
    <property type="match status" value="1"/>
</dbReference>
<keyword evidence="3" id="KW-0716">Sensory transduction</keyword>
<dbReference type="OrthoDB" id="8196465at2759"/>
<dbReference type="Pfam" id="PF02949">
    <property type="entry name" value="7tm_6"/>
    <property type="match status" value="1"/>
</dbReference>
<dbReference type="GO" id="GO:0007165">
    <property type="term" value="P:signal transduction"/>
    <property type="evidence" value="ECO:0007669"/>
    <property type="project" value="UniProtKB-KW"/>
</dbReference>
<keyword evidence="6 10" id="KW-1133">Transmembrane helix</keyword>
<dbReference type="InterPro" id="IPR004117">
    <property type="entry name" value="7tm6_olfct_rcpt"/>
</dbReference>
<dbReference type="GO" id="GO:0004984">
    <property type="term" value="F:olfactory receptor activity"/>
    <property type="evidence" value="ECO:0007669"/>
    <property type="project" value="InterPro"/>
</dbReference>
<evidence type="ECO:0000256" key="8">
    <source>
        <dbReference type="ARBA" id="ARBA00023170"/>
    </source>
</evidence>
<keyword evidence="8" id="KW-0675">Receptor</keyword>
<keyword evidence="2" id="KW-1003">Cell membrane</keyword>
<dbReference type="AlphaFoldDB" id="A0A482VKK8"/>
<dbReference type="GO" id="GO:0005886">
    <property type="term" value="C:plasma membrane"/>
    <property type="evidence" value="ECO:0007669"/>
    <property type="project" value="UniProtKB-SubCell"/>
</dbReference>
<keyword evidence="5" id="KW-0552">Olfaction</keyword>
<keyword evidence="9" id="KW-0807">Transducer</keyword>
<evidence type="ECO:0000256" key="10">
    <source>
        <dbReference type="SAM" id="Phobius"/>
    </source>
</evidence>
<sequence>MYVGTQFDILCDDLRNLYDPDEEGISKKLIACIKHHKGILSFAGNSNDFFNWIFFLQFFVSAISIGLTMFQLSVVDAFANEFYSLVFYLNAVLVEIFMFCWFGNEVEVKSNKITYAVFECDWVWMSERTKRAIIVFVLKCQKPIKVSALNLFYLSLETFVRILKTAWSYFALLHQITSRN</sequence>
<evidence type="ECO:0000256" key="1">
    <source>
        <dbReference type="ARBA" id="ARBA00004651"/>
    </source>
</evidence>
<name>A0A482VKK8_ASBVE</name>
<evidence type="ECO:0000256" key="6">
    <source>
        <dbReference type="ARBA" id="ARBA00022989"/>
    </source>
</evidence>
<evidence type="ECO:0000256" key="2">
    <source>
        <dbReference type="ARBA" id="ARBA00022475"/>
    </source>
</evidence>
<keyword evidence="12" id="KW-1185">Reference proteome</keyword>
<feature type="transmembrane region" description="Helical" evidence="10">
    <location>
        <begin position="49"/>
        <end position="70"/>
    </location>
</feature>
<comment type="subcellular location">
    <subcellularLocation>
        <location evidence="1">Cell membrane</location>
        <topology evidence="1">Multi-pass membrane protein</topology>
    </subcellularLocation>
</comment>
<keyword evidence="4 10" id="KW-0812">Transmembrane</keyword>
<organism evidence="11 12">
    <name type="scientific">Asbolus verrucosus</name>
    <name type="common">Desert ironclad beetle</name>
    <dbReference type="NCBI Taxonomy" id="1661398"/>
    <lineage>
        <taxon>Eukaryota</taxon>
        <taxon>Metazoa</taxon>
        <taxon>Ecdysozoa</taxon>
        <taxon>Arthropoda</taxon>
        <taxon>Hexapoda</taxon>
        <taxon>Insecta</taxon>
        <taxon>Pterygota</taxon>
        <taxon>Neoptera</taxon>
        <taxon>Endopterygota</taxon>
        <taxon>Coleoptera</taxon>
        <taxon>Polyphaga</taxon>
        <taxon>Cucujiformia</taxon>
        <taxon>Tenebrionidae</taxon>
        <taxon>Pimeliinae</taxon>
        <taxon>Asbolus</taxon>
    </lineage>
</organism>
<evidence type="ECO:0000256" key="4">
    <source>
        <dbReference type="ARBA" id="ARBA00022692"/>
    </source>
</evidence>